<name>A0A9W7WCC5_TRIRA</name>
<reference evidence="15" key="1">
    <citation type="submission" date="2021-02" db="EMBL/GenBank/DDBJ databases">
        <title>Comparative genomics reveals that relaxation of natural selection precedes convergent phenotypic evolution of cavefish.</title>
        <authorList>
            <person name="Peng Z."/>
        </authorList>
    </citation>
    <scope>NUCLEOTIDE SEQUENCE</scope>
    <source>
        <tissue evidence="15">Muscle</tissue>
    </source>
</reference>
<dbReference type="GO" id="GO:0005886">
    <property type="term" value="C:plasma membrane"/>
    <property type="evidence" value="ECO:0007669"/>
    <property type="project" value="UniProtKB-SubCell"/>
</dbReference>
<dbReference type="GO" id="GO:0005549">
    <property type="term" value="F:odorant binding"/>
    <property type="evidence" value="ECO:0007669"/>
    <property type="project" value="TreeGrafter"/>
</dbReference>
<evidence type="ECO:0000256" key="9">
    <source>
        <dbReference type="ARBA" id="ARBA00023157"/>
    </source>
</evidence>
<dbReference type="AlphaFoldDB" id="A0A9W7WCC5"/>
<dbReference type="PANTHER" id="PTHR26451">
    <property type="entry name" value="G_PROTEIN_RECEP_F1_2 DOMAIN-CONTAINING PROTEIN"/>
    <property type="match status" value="1"/>
</dbReference>
<organism evidence="15 16">
    <name type="scientific">Triplophysa rosa</name>
    <name type="common">Cave loach</name>
    <dbReference type="NCBI Taxonomy" id="992332"/>
    <lineage>
        <taxon>Eukaryota</taxon>
        <taxon>Metazoa</taxon>
        <taxon>Chordata</taxon>
        <taxon>Craniata</taxon>
        <taxon>Vertebrata</taxon>
        <taxon>Euteleostomi</taxon>
        <taxon>Actinopterygii</taxon>
        <taxon>Neopterygii</taxon>
        <taxon>Teleostei</taxon>
        <taxon>Ostariophysi</taxon>
        <taxon>Cypriniformes</taxon>
        <taxon>Nemacheilidae</taxon>
        <taxon>Triplophysa</taxon>
    </lineage>
</organism>
<evidence type="ECO:0000256" key="6">
    <source>
        <dbReference type="ARBA" id="ARBA00022989"/>
    </source>
</evidence>
<keyword evidence="6 13" id="KW-1133">Transmembrane helix</keyword>
<feature type="transmembrane region" description="Helical" evidence="13">
    <location>
        <begin position="32"/>
        <end position="57"/>
    </location>
</feature>
<evidence type="ECO:0000256" key="8">
    <source>
        <dbReference type="ARBA" id="ARBA00023136"/>
    </source>
</evidence>
<dbReference type="FunFam" id="1.20.1070.10:FF:000024">
    <property type="entry name" value="Olfactory receptor"/>
    <property type="match status" value="1"/>
</dbReference>
<dbReference type="InterPro" id="IPR000276">
    <property type="entry name" value="GPCR_Rhodpsn"/>
</dbReference>
<feature type="transmembrane region" description="Helical" evidence="13">
    <location>
        <begin position="147"/>
        <end position="164"/>
    </location>
</feature>
<dbReference type="PRINTS" id="PR00245">
    <property type="entry name" value="OLFACTORYR"/>
</dbReference>
<keyword evidence="2" id="KW-1003">Cell membrane</keyword>
<evidence type="ECO:0000256" key="7">
    <source>
        <dbReference type="ARBA" id="ARBA00023040"/>
    </source>
</evidence>
<feature type="transmembrane region" description="Helical" evidence="13">
    <location>
        <begin position="251"/>
        <end position="274"/>
    </location>
</feature>
<evidence type="ECO:0000256" key="1">
    <source>
        <dbReference type="ARBA" id="ARBA00004651"/>
    </source>
</evidence>
<feature type="transmembrane region" description="Helical" evidence="13">
    <location>
        <begin position="69"/>
        <end position="88"/>
    </location>
</feature>
<evidence type="ECO:0000256" key="10">
    <source>
        <dbReference type="ARBA" id="ARBA00023170"/>
    </source>
</evidence>
<keyword evidence="4 13" id="KW-0812">Transmembrane</keyword>
<evidence type="ECO:0000256" key="2">
    <source>
        <dbReference type="ARBA" id="ARBA00022475"/>
    </source>
</evidence>
<dbReference type="GO" id="GO:0004984">
    <property type="term" value="F:olfactory receptor activity"/>
    <property type="evidence" value="ECO:0007669"/>
    <property type="project" value="InterPro"/>
</dbReference>
<dbReference type="EMBL" id="JAFHDT010000022">
    <property type="protein sequence ID" value="KAI7793714.1"/>
    <property type="molecule type" value="Genomic_DNA"/>
</dbReference>
<comment type="subcellular location">
    <subcellularLocation>
        <location evidence="1">Cell membrane</location>
        <topology evidence="1">Multi-pass membrane protein</topology>
    </subcellularLocation>
</comment>
<accession>A0A9W7WCC5</accession>
<evidence type="ECO:0000256" key="13">
    <source>
        <dbReference type="SAM" id="Phobius"/>
    </source>
</evidence>
<dbReference type="OrthoDB" id="9444602at2759"/>
<evidence type="ECO:0000256" key="5">
    <source>
        <dbReference type="ARBA" id="ARBA00022725"/>
    </source>
</evidence>
<evidence type="ECO:0000256" key="3">
    <source>
        <dbReference type="ARBA" id="ARBA00022606"/>
    </source>
</evidence>
<evidence type="ECO:0000313" key="15">
    <source>
        <dbReference type="EMBL" id="KAI7793714.1"/>
    </source>
</evidence>
<dbReference type="InterPro" id="IPR017452">
    <property type="entry name" value="GPCR_Rhodpsn_7TM"/>
</dbReference>
<keyword evidence="12" id="KW-0807">Transducer</keyword>
<evidence type="ECO:0000313" key="16">
    <source>
        <dbReference type="Proteomes" id="UP001059041"/>
    </source>
</evidence>
<dbReference type="PANTHER" id="PTHR26451:SF470">
    <property type="entry name" value="OLFACTORY RECEPTOR"/>
    <property type="match status" value="1"/>
</dbReference>
<keyword evidence="8 13" id="KW-0472">Membrane</keyword>
<dbReference type="PRINTS" id="PR00237">
    <property type="entry name" value="GPCRRHODOPSN"/>
</dbReference>
<gene>
    <name evidence="15" type="ORF">IRJ41_025249</name>
</gene>
<feature type="transmembrane region" description="Helical" evidence="13">
    <location>
        <begin position="202"/>
        <end position="231"/>
    </location>
</feature>
<feature type="domain" description="G-protein coupled receptors family 1 profile" evidence="14">
    <location>
        <begin position="47"/>
        <end position="298"/>
    </location>
</feature>
<evidence type="ECO:0000259" key="14">
    <source>
        <dbReference type="PROSITE" id="PS50262"/>
    </source>
</evidence>
<evidence type="ECO:0000256" key="4">
    <source>
        <dbReference type="ARBA" id="ARBA00022692"/>
    </source>
</evidence>
<dbReference type="Proteomes" id="UP001059041">
    <property type="component" value="Linkage Group LG22"/>
</dbReference>
<keyword evidence="11" id="KW-0325">Glycoprotein</keyword>
<evidence type="ECO:0000256" key="11">
    <source>
        <dbReference type="ARBA" id="ARBA00023180"/>
    </source>
</evidence>
<dbReference type="PROSITE" id="PS50262">
    <property type="entry name" value="G_PROTEIN_RECEP_F1_2"/>
    <property type="match status" value="1"/>
</dbReference>
<keyword evidence="10 15" id="KW-0675">Receptor</keyword>
<sequence length="330" mass="37728">MQSAGNELPNNTRIHPPGFYIIGLNSMPYTNIYVIFLTVLYVFTIMCNVFLISIIFYERRLHVPKFMAVGNLAVVDLVLSSSLVPSMIKAYLFLDNFVPFKWCLLQMYTYYAFLSLESMSLCVLAYDRMIAICFPLRQETLNTNTKMAYIIGGIWCFAIVVVIYGPTSITYLSFCGSVKVNSYFCDYAPVFRLACSDNSQQWIFATSLSILLVFLPFSFIFLTYTCILICVFRMKSIQNRYKALATCSEHLILVALFFIPVSIVFNLGFFGIVINPNVRAVVLSITSCLTPCVNPILYSLKTKEIRIRSYFLFIQRLSVHPLPKMNINVH</sequence>
<keyword evidence="9" id="KW-1015">Disulfide bond</keyword>
<dbReference type="InterPro" id="IPR052921">
    <property type="entry name" value="GPCR1_Superfamily_Member"/>
</dbReference>
<feature type="transmembrane region" description="Helical" evidence="13">
    <location>
        <begin position="108"/>
        <end position="126"/>
    </location>
</feature>
<keyword evidence="16" id="KW-1185">Reference proteome</keyword>
<feature type="transmembrane region" description="Helical" evidence="13">
    <location>
        <begin position="280"/>
        <end position="300"/>
    </location>
</feature>
<keyword evidence="3" id="KW-0716">Sensory transduction</keyword>
<dbReference type="SUPFAM" id="SSF81321">
    <property type="entry name" value="Family A G protein-coupled receptor-like"/>
    <property type="match status" value="1"/>
</dbReference>
<proteinExistence type="predicted"/>
<keyword evidence="5" id="KW-0552">Olfaction</keyword>
<dbReference type="InterPro" id="IPR000725">
    <property type="entry name" value="Olfact_rcpt"/>
</dbReference>
<protein>
    <submittedName>
        <fullName evidence="15">Odorant receptor</fullName>
    </submittedName>
</protein>
<dbReference type="GO" id="GO:0004930">
    <property type="term" value="F:G protein-coupled receptor activity"/>
    <property type="evidence" value="ECO:0007669"/>
    <property type="project" value="UniProtKB-KW"/>
</dbReference>
<keyword evidence="7" id="KW-0297">G-protein coupled receptor</keyword>
<comment type="caution">
    <text evidence="15">The sequence shown here is derived from an EMBL/GenBank/DDBJ whole genome shotgun (WGS) entry which is preliminary data.</text>
</comment>
<dbReference type="Gene3D" id="1.20.1070.10">
    <property type="entry name" value="Rhodopsin 7-helix transmembrane proteins"/>
    <property type="match status" value="1"/>
</dbReference>
<dbReference type="Pfam" id="PF13853">
    <property type="entry name" value="7tm_4"/>
    <property type="match status" value="1"/>
</dbReference>
<evidence type="ECO:0000256" key="12">
    <source>
        <dbReference type="ARBA" id="ARBA00023224"/>
    </source>
</evidence>